<sequence length="224" mass="25164">MTRRSHLNVVVDGWILSNILIDTGAKVNVLTLDAWNTMGRPPLQPSSNVLYMENRTKAMPIRVLKDASITIQGAKFTGDFEVLALSEVDNFPALLGCPWCYANNVDLCFNKGYINFENKKEHIIIPLTDGRSAPYVEPLGEEDINRIYVHTIRDPEVIEPSREGVIQWDDAQSLSDTTSIACDNWAHGTYELVGRELKGTVTRVVKAHSVRYLGGRKLPSYMEK</sequence>
<reference evidence="1 2" key="1">
    <citation type="journal article" date="2021" name="Nat. Plants">
        <title>The Taxus genome provides insights into paclitaxel biosynthesis.</title>
        <authorList>
            <person name="Xiong X."/>
            <person name="Gou J."/>
            <person name="Liao Q."/>
            <person name="Li Y."/>
            <person name="Zhou Q."/>
            <person name="Bi G."/>
            <person name="Li C."/>
            <person name="Du R."/>
            <person name="Wang X."/>
            <person name="Sun T."/>
            <person name="Guo L."/>
            <person name="Liang H."/>
            <person name="Lu P."/>
            <person name="Wu Y."/>
            <person name="Zhang Z."/>
            <person name="Ro D.K."/>
            <person name="Shang Y."/>
            <person name="Huang S."/>
            <person name="Yan J."/>
        </authorList>
    </citation>
    <scope>NUCLEOTIDE SEQUENCE [LARGE SCALE GENOMIC DNA]</scope>
    <source>
        <strain evidence="1">Ta-2019</strain>
    </source>
</reference>
<feature type="non-terminal residue" evidence="1">
    <location>
        <position position="224"/>
    </location>
</feature>
<keyword evidence="2" id="KW-1185">Reference proteome</keyword>
<evidence type="ECO:0000313" key="2">
    <source>
        <dbReference type="Proteomes" id="UP000824469"/>
    </source>
</evidence>
<evidence type="ECO:0000313" key="1">
    <source>
        <dbReference type="EMBL" id="KAH9292667.1"/>
    </source>
</evidence>
<protein>
    <submittedName>
        <fullName evidence="1">Uncharacterized protein</fullName>
    </submittedName>
</protein>
<proteinExistence type="predicted"/>
<dbReference type="Gene3D" id="2.40.70.10">
    <property type="entry name" value="Acid Proteases"/>
    <property type="match status" value="1"/>
</dbReference>
<name>A0AA38C3J6_TAXCH</name>
<dbReference type="OMA" id="YSKSAYH"/>
<gene>
    <name evidence="1" type="ORF">KI387_042145</name>
</gene>
<accession>A0AA38C3J6</accession>
<organism evidence="1 2">
    <name type="scientific">Taxus chinensis</name>
    <name type="common">Chinese yew</name>
    <name type="synonym">Taxus wallichiana var. chinensis</name>
    <dbReference type="NCBI Taxonomy" id="29808"/>
    <lineage>
        <taxon>Eukaryota</taxon>
        <taxon>Viridiplantae</taxon>
        <taxon>Streptophyta</taxon>
        <taxon>Embryophyta</taxon>
        <taxon>Tracheophyta</taxon>
        <taxon>Spermatophyta</taxon>
        <taxon>Pinopsida</taxon>
        <taxon>Pinidae</taxon>
        <taxon>Conifers II</taxon>
        <taxon>Cupressales</taxon>
        <taxon>Taxaceae</taxon>
        <taxon>Taxus</taxon>
    </lineage>
</organism>
<dbReference type="EMBL" id="JAHRHJ020002619">
    <property type="protein sequence ID" value="KAH9292667.1"/>
    <property type="molecule type" value="Genomic_DNA"/>
</dbReference>
<dbReference type="AlphaFoldDB" id="A0AA38C3J6"/>
<dbReference type="Proteomes" id="UP000824469">
    <property type="component" value="Unassembled WGS sequence"/>
</dbReference>
<comment type="caution">
    <text evidence="1">The sequence shown here is derived from an EMBL/GenBank/DDBJ whole genome shotgun (WGS) entry which is preliminary data.</text>
</comment>
<dbReference type="SUPFAM" id="SSF50630">
    <property type="entry name" value="Acid proteases"/>
    <property type="match status" value="1"/>
</dbReference>
<dbReference type="CDD" id="cd00303">
    <property type="entry name" value="retropepsin_like"/>
    <property type="match status" value="1"/>
</dbReference>
<dbReference type="InterPro" id="IPR021109">
    <property type="entry name" value="Peptidase_aspartic_dom_sf"/>
</dbReference>